<keyword evidence="7 13" id="KW-0808">Transferase</keyword>
<accession>A0A1W6BWK3</accession>
<dbReference type="PANTHER" id="PTHR42724">
    <property type="entry name" value="TETRAACYLDISACCHARIDE 4'-KINASE"/>
    <property type="match status" value="1"/>
</dbReference>
<comment type="similarity">
    <text evidence="13">Belongs to the LpxK family.</text>
</comment>
<evidence type="ECO:0000256" key="10">
    <source>
        <dbReference type="ARBA" id="ARBA00022840"/>
    </source>
</evidence>
<comment type="catalytic activity">
    <reaction evidence="13">
        <text>a lipid A disaccharide + ATP = a lipid IVA + ADP + H(+)</text>
        <dbReference type="Rhea" id="RHEA:67840"/>
        <dbReference type="ChEBI" id="CHEBI:15378"/>
        <dbReference type="ChEBI" id="CHEBI:30616"/>
        <dbReference type="ChEBI" id="CHEBI:176343"/>
        <dbReference type="ChEBI" id="CHEBI:176425"/>
        <dbReference type="ChEBI" id="CHEBI:456216"/>
        <dbReference type="EC" id="2.7.1.130"/>
    </reaction>
</comment>
<evidence type="ECO:0000313" key="15">
    <source>
        <dbReference type="EMBL" id="ARJ56427.1"/>
    </source>
</evidence>
<name>A0A1W6BWK3_9BACT</name>
<evidence type="ECO:0000256" key="9">
    <source>
        <dbReference type="ARBA" id="ARBA00022777"/>
    </source>
</evidence>
<dbReference type="GO" id="GO:0009244">
    <property type="term" value="P:lipopolysaccharide core region biosynthetic process"/>
    <property type="evidence" value="ECO:0007669"/>
    <property type="project" value="TreeGrafter"/>
</dbReference>
<evidence type="ECO:0000256" key="5">
    <source>
        <dbReference type="ARBA" id="ARBA00022516"/>
    </source>
</evidence>
<dbReference type="GO" id="GO:0005524">
    <property type="term" value="F:ATP binding"/>
    <property type="evidence" value="ECO:0007669"/>
    <property type="project" value="UniProtKB-UniRule"/>
</dbReference>
<dbReference type="EC" id="2.7.1.130" evidence="3 13"/>
<evidence type="ECO:0000256" key="11">
    <source>
        <dbReference type="ARBA" id="ARBA00023098"/>
    </source>
</evidence>
<dbReference type="eggNOG" id="COG1663">
    <property type="taxonomic scope" value="Bacteria"/>
</dbReference>
<dbReference type="GO" id="GO:0005886">
    <property type="term" value="C:plasma membrane"/>
    <property type="evidence" value="ECO:0007669"/>
    <property type="project" value="TreeGrafter"/>
</dbReference>
<comment type="pathway">
    <text evidence="2 13">Glycolipid biosynthesis; lipid IV(A) biosynthesis; lipid IV(A) from (3R)-3-hydroxytetradecanoyl-[acyl-carrier-protein] and UDP-N-acetyl-alpha-D-glucosamine: step 6/6.</text>
</comment>
<evidence type="ECO:0000256" key="6">
    <source>
        <dbReference type="ARBA" id="ARBA00022556"/>
    </source>
</evidence>
<feature type="transmembrane region" description="Helical" evidence="14">
    <location>
        <begin position="17"/>
        <end position="37"/>
    </location>
</feature>
<organism evidence="15 16">
    <name type="scientific">Campylobacter cuniculorum DSM 23162 = LMG 24588</name>
    <dbReference type="NCBI Taxonomy" id="1121267"/>
    <lineage>
        <taxon>Bacteria</taxon>
        <taxon>Pseudomonadati</taxon>
        <taxon>Campylobacterota</taxon>
        <taxon>Epsilonproteobacteria</taxon>
        <taxon>Campylobacterales</taxon>
        <taxon>Campylobacteraceae</taxon>
        <taxon>Campylobacter</taxon>
    </lineage>
</organism>
<keyword evidence="14" id="KW-1133">Transmembrane helix</keyword>
<reference evidence="15 16" key="1">
    <citation type="submission" date="2017-04" db="EMBL/GenBank/DDBJ databases">
        <title>Complete genome sequence of the Campylobacter cuniculorum type strain LMG24588.</title>
        <authorList>
            <person name="Miller W.G."/>
            <person name="Yee E."/>
            <person name="Revez J."/>
            <person name="Bono J.L."/>
            <person name="Rossi M."/>
        </authorList>
    </citation>
    <scope>NUCLEOTIDE SEQUENCE [LARGE SCALE GENOMIC DNA]</scope>
    <source>
        <strain evidence="15 16">LMG 24588</strain>
    </source>
</reference>
<sequence>MTWLDCYFFKPNLFQKILAFLLLPLSLVYVVFAILNFHLRKKVDFQKPIISVGNLSFGGNSKTPFCKAVAKEFEGSFIVLRGYKRKSKGLVIVKNDTKILCSVKESGDEAMEYAYEEHIKGVIVSKNRELGITKAFELGAKIVILDDAFSKFHIKKFDILLQSQVKPYFNFVLPSGAYRLPKFYEKKANLIAEEGRDFYTHSFTKENPNAILVTAIAKPFRLYEHFIKARACYFFSDHYEFKKEELQALLQKHNCDTLMLTFKDFVKIKDFGFKCQVIELHIELKEHLKQELRKYIGSFYAFSGK</sequence>
<evidence type="ECO:0000256" key="12">
    <source>
        <dbReference type="ARBA" id="ARBA00029757"/>
    </source>
</evidence>
<proteinExistence type="inferred from homology"/>
<dbReference type="InterPro" id="IPR003758">
    <property type="entry name" value="LpxK"/>
</dbReference>
<dbReference type="STRING" id="1121267.CCUN_0810"/>
<keyword evidence="11 13" id="KW-0443">Lipid metabolism</keyword>
<dbReference type="OrthoDB" id="9766423at2"/>
<protein>
    <recommendedName>
        <fullName evidence="4 13">Tetraacyldisaccharide 4'-kinase</fullName>
        <ecNumber evidence="3 13">2.7.1.130</ecNumber>
    </recommendedName>
    <alternativeName>
        <fullName evidence="12 13">Lipid A 4'-kinase</fullName>
    </alternativeName>
</protein>
<evidence type="ECO:0000256" key="8">
    <source>
        <dbReference type="ARBA" id="ARBA00022741"/>
    </source>
</evidence>
<evidence type="ECO:0000256" key="2">
    <source>
        <dbReference type="ARBA" id="ARBA00004870"/>
    </source>
</evidence>
<keyword evidence="5 13" id="KW-0444">Lipid biosynthesis</keyword>
<evidence type="ECO:0000256" key="14">
    <source>
        <dbReference type="SAM" id="Phobius"/>
    </source>
</evidence>
<keyword evidence="8 13" id="KW-0547">Nucleotide-binding</keyword>
<evidence type="ECO:0000313" key="16">
    <source>
        <dbReference type="Proteomes" id="UP000192902"/>
    </source>
</evidence>
<evidence type="ECO:0000256" key="4">
    <source>
        <dbReference type="ARBA" id="ARBA00016436"/>
    </source>
</evidence>
<evidence type="ECO:0000256" key="13">
    <source>
        <dbReference type="HAMAP-Rule" id="MF_00409"/>
    </source>
</evidence>
<dbReference type="PANTHER" id="PTHR42724:SF1">
    <property type="entry name" value="TETRAACYLDISACCHARIDE 4'-KINASE, MITOCHONDRIAL-RELATED"/>
    <property type="match status" value="1"/>
</dbReference>
<keyword evidence="14" id="KW-0812">Transmembrane</keyword>
<comment type="caution">
    <text evidence="13">Lacks conserved residue(s) required for the propagation of feature annotation.</text>
</comment>
<evidence type="ECO:0000256" key="3">
    <source>
        <dbReference type="ARBA" id="ARBA00012071"/>
    </source>
</evidence>
<keyword evidence="14" id="KW-0472">Membrane</keyword>
<dbReference type="KEGG" id="ccun:CCUN_0810"/>
<keyword evidence="9 13" id="KW-0418">Kinase</keyword>
<dbReference type="HAMAP" id="MF_00409">
    <property type="entry name" value="LpxK"/>
    <property type="match status" value="1"/>
</dbReference>
<dbReference type="NCBIfam" id="NF001892">
    <property type="entry name" value="PRK00652.1-5"/>
    <property type="match status" value="1"/>
</dbReference>
<dbReference type="AlphaFoldDB" id="A0A1W6BWK3"/>
<evidence type="ECO:0000256" key="1">
    <source>
        <dbReference type="ARBA" id="ARBA00002274"/>
    </source>
</evidence>
<dbReference type="Pfam" id="PF02606">
    <property type="entry name" value="LpxK"/>
    <property type="match status" value="2"/>
</dbReference>
<gene>
    <name evidence="13 15" type="primary">lpxK</name>
    <name evidence="15" type="ORF">CCUN_0810</name>
</gene>
<dbReference type="GO" id="GO:0009029">
    <property type="term" value="F:lipid-A 4'-kinase activity"/>
    <property type="evidence" value="ECO:0007669"/>
    <property type="project" value="UniProtKB-UniRule"/>
</dbReference>
<dbReference type="RefSeq" id="WP_027306121.1">
    <property type="nucleotide sequence ID" value="NZ_CP020867.1"/>
</dbReference>
<dbReference type="UniPathway" id="UPA00359">
    <property type="reaction ID" value="UER00482"/>
</dbReference>
<dbReference type="Proteomes" id="UP000192902">
    <property type="component" value="Chromosome"/>
</dbReference>
<dbReference type="EMBL" id="CP020867">
    <property type="protein sequence ID" value="ARJ56427.1"/>
    <property type="molecule type" value="Genomic_DNA"/>
</dbReference>
<evidence type="ECO:0000256" key="7">
    <source>
        <dbReference type="ARBA" id="ARBA00022679"/>
    </source>
</evidence>
<dbReference type="GO" id="GO:0009245">
    <property type="term" value="P:lipid A biosynthetic process"/>
    <property type="evidence" value="ECO:0007669"/>
    <property type="project" value="UniProtKB-UniRule"/>
</dbReference>
<keyword evidence="10 13" id="KW-0067">ATP-binding</keyword>
<keyword evidence="6 13" id="KW-0441">Lipid A biosynthesis</keyword>
<comment type="function">
    <text evidence="1 13">Transfers the gamma-phosphate of ATP to the 4'-position of a tetraacyldisaccharide 1-phosphate intermediate (termed DS-1-P) to form tetraacyldisaccharide 1,4'-bis-phosphate (lipid IVA).</text>
</comment>